<dbReference type="SFLD" id="SFLDF00009">
    <property type="entry name" value="o-succinylbenzoate_synthase"/>
    <property type="match status" value="1"/>
</dbReference>
<dbReference type="Pfam" id="PF13378">
    <property type="entry name" value="MR_MLE_C"/>
    <property type="match status" value="1"/>
</dbReference>
<dbReference type="UniPathway" id="UPA01057">
    <property type="reaction ID" value="UER00165"/>
</dbReference>
<dbReference type="NCBIfam" id="TIGR01927">
    <property type="entry name" value="menC_gam_Gplu"/>
    <property type="match status" value="1"/>
</dbReference>
<dbReference type="NCBIfam" id="NF003473">
    <property type="entry name" value="PRK05105.1"/>
    <property type="match status" value="1"/>
</dbReference>
<comment type="pathway">
    <text evidence="4">Quinol/quinone metabolism; menaquinone biosynthesis.</text>
</comment>
<keyword evidence="4" id="KW-0474">Menaquinone biosynthesis</keyword>
<dbReference type="InterPro" id="IPR029017">
    <property type="entry name" value="Enolase-like_N"/>
</dbReference>
<dbReference type="InterPro" id="IPR010196">
    <property type="entry name" value="OSB_synthase_MenC1"/>
</dbReference>
<dbReference type="HAMAP" id="MF_00470">
    <property type="entry name" value="MenC_1"/>
    <property type="match status" value="1"/>
</dbReference>
<dbReference type="PATRIC" id="fig|1239307.3.peg.1463"/>
<keyword evidence="2 4" id="KW-0460">Magnesium</keyword>
<dbReference type="PANTHER" id="PTHR48073:SF2">
    <property type="entry name" value="O-SUCCINYLBENZOATE SYNTHASE"/>
    <property type="match status" value="1"/>
</dbReference>
<accession>W0HRL0</accession>
<feature type="binding site" evidence="4">
    <location>
        <position position="165"/>
    </location>
    <ligand>
        <name>Mg(2+)</name>
        <dbReference type="ChEBI" id="CHEBI:18420"/>
    </ligand>
</feature>
<keyword evidence="3 4" id="KW-0456">Lyase</keyword>
<dbReference type="EC" id="4.2.1.113" evidence="4 5"/>
<dbReference type="GO" id="GO:0043748">
    <property type="term" value="F:O-succinylbenzoate synthase activity"/>
    <property type="evidence" value="ECO:0007669"/>
    <property type="project" value="UniProtKB-EC"/>
</dbReference>
<dbReference type="KEGG" id="sod:Sant_1360"/>
<dbReference type="RefSeq" id="WP_025421551.1">
    <property type="nucleotide sequence ID" value="NZ_CP006569.1"/>
</dbReference>
<evidence type="ECO:0000256" key="4">
    <source>
        <dbReference type="HAMAP-Rule" id="MF_00470"/>
    </source>
</evidence>
<feature type="binding site" evidence="4">
    <location>
        <position position="194"/>
    </location>
    <ligand>
        <name>Mg(2+)</name>
        <dbReference type="ChEBI" id="CHEBI:18420"/>
    </ligand>
</feature>
<dbReference type="Proteomes" id="UP000019028">
    <property type="component" value="Chromosome"/>
</dbReference>
<dbReference type="PANTHER" id="PTHR48073">
    <property type="entry name" value="O-SUCCINYLBENZOATE SYNTHASE-RELATED"/>
    <property type="match status" value="1"/>
</dbReference>
<dbReference type="InterPro" id="IPR013342">
    <property type="entry name" value="Mandelate_racemase_C"/>
</dbReference>
<dbReference type="Gene3D" id="3.20.20.120">
    <property type="entry name" value="Enolase-like C-terminal domain"/>
    <property type="match status" value="1"/>
</dbReference>
<evidence type="ECO:0000256" key="5">
    <source>
        <dbReference type="NCBIfam" id="TIGR01927"/>
    </source>
</evidence>
<dbReference type="UniPathway" id="UPA00079"/>
<dbReference type="SFLD" id="SFLDG00180">
    <property type="entry name" value="muconate_cycloisomerase"/>
    <property type="match status" value="1"/>
</dbReference>
<evidence type="ECO:0000313" key="7">
    <source>
        <dbReference type="EMBL" id="AHF76419.1"/>
    </source>
</evidence>
<feature type="active site" description="Proton acceptor" evidence="4">
    <location>
        <position position="239"/>
    </location>
</feature>
<dbReference type="SUPFAM" id="SSF51604">
    <property type="entry name" value="Enolase C-terminal domain-like"/>
    <property type="match status" value="1"/>
</dbReference>
<dbReference type="CDD" id="cd03320">
    <property type="entry name" value="OSBS"/>
    <property type="match status" value="1"/>
</dbReference>
<dbReference type="AlphaFoldDB" id="W0HRL0"/>
<comment type="cofactor">
    <cofactor evidence="4">
        <name>a divalent metal cation</name>
        <dbReference type="ChEBI" id="CHEBI:60240"/>
    </cofactor>
</comment>
<feature type="binding site" evidence="4">
    <location>
        <position position="217"/>
    </location>
    <ligand>
        <name>Mg(2+)</name>
        <dbReference type="ChEBI" id="CHEBI:18420"/>
    </ligand>
</feature>
<dbReference type="GO" id="GO:0000287">
    <property type="term" value="F:magnesium ion binding"/>
    <property type="evidence" value="ECO:0007669"/>
    <property type="project" value="UniProtKB-UniRule"/>
</dbReference>
<reference evidence="7 8" key="1">
    <citation type="journal article" date="2014" name="Genome Biol. Evol.">
        <title>Genome degeneration and adaptation in a nascent stage of symbiosis.</title>
        <authorList>
            <person name="Oakeson K.F."/>
            <person name="Gil R."/>
            <person name="Clayton A.L."/>
            <person name="Dunn D.M."/>
            <person name="von Niederhausern A.C."/>
            <person name="Hamil C."/>
            <person name="Aoyagi A."/>
            <person name="Duval B."/>
            <person name="Baca A."/>
            <person name="Silva F.J."/>
            <person name="Vallier A."/>
            <person name="Jackson D.G."/>
            <person name="Latorre A."/>
            <person name="Weiss R.B."/>
            <person name="Heddi A."/>
            <person name="Moya A."/>
            <person name="Dale C."/>
        </authorList>
    </citation>
    <scope>NUCLEOTIDE SEQUENCE [LARGE SCALE GENOMIC DNA]</scope>
    <source>
        <strain evidence="7 8">HS1</strain>
    </source>
</reference>
<feature type="active site" description="Proton donor" evidence="4">
    <location>
        <position position="137"/>
    </location>
</feature>
<evidence type="ECO:0000256" key="3">
    <source>
        <dbReference type="ARBA" id="ARBA00023239"/>
    </source>
</evidence>
<dbReference type="Gene3D" id="3.30.390.10">
    <property type="entry name" value="Enolase-like, N-terminal domain"/>
    <property type="match status" value="1"/>
</dbReference>
<dbReference type="GO" id="GO:0009234">
    <property type="term" value="P:menaquinone biosynthetic process"/>
    <property type="evidence" value="ECO:0007669"/>
    <property type="project" value="UniProtKB-UniRule"/>
</dbReference>
<proteinExistence type="inferred from homology"/>
<dbReference type="SMART" id="SM00922">
    <property type="entry name" value="MR_MLE"/>
    <property type="match status" value="1"/>
</dbReference>
<comment type="catalytic activity">
    <reaction evidence="4">
        <text>(1R,6R)-6-hydroxy-2-succinyl-cyclohexa-2,4-diene-1-carboxylate = 2-succinylbenzoate + H2O</text>
        <dbReference type="Rhea" id="RHEA:10196"/>
        <dbReference type="ChEBI" id="CHEBI:15377"/>
        <dbReference type="ChEBI" id="CHEBI:18325"/>
        <dbReference type="ChEBI" id="CHEBI:58689"/>
        <dbReference type="EC" id="4.2.1.113"/>
    </reaction>
</comment>
<comment type="function">
    <text evidence="4">Converts 2-succinyl-6-hydroxy-2,4-cyclohexadiene-1-carboxylate (SHCHC) to 2-succinylbenzoate (OSB).</text>
</comment>
<name>W0HRL0_9GAMM</name>
<sequence>MRRATLYRYRLPMQPGVVLGNQRFAEREGLLVALDDAGRRGVGEIAPLPGFSRESLADAGAAAQRWLARWTAGEASASTLDAAPPSVGFGISCALAELTDALPPQADYRSVPLCTGDPDEALAHLAAMPGARVAKLKVGLYEAIRDSLTVNMLLSALPDLRLRLDANRRWTRDRALQFARYLAPDCLSRIDFLEEPCGRPDDSLAFAAQTGIPIAWDESAREPGFTLHAAPGVAALVVKPSLTGTLARCRQTLECARALGLTAVISSGVESSLALTQLSRLAQWLTPAVTPGLDTLSLMQAQLVRPWPGCDLPLLSWAQLEPIGTMP</sequence>
<dbReference type="InterPro" id="IPR036849">
    <property type="entry name" value="Enolase-like_C_sf"/>
</dbReference>
<evidence type="ECO:0000256" key="2">
    <source>
        <dbReference type="ARBA" id="ARBA00022842"/>
    </source>
</evidence>
<evidence type="ECO:0000256" key="1">
    <source>
        <dbReference type="ARBA" id="ARBA00022723"/>
    </source>
</evidence>
<gene>
    <name evidence="4 7" type="primary">menC</name>
    <name evidence="7" type="ORF">Sant_1360</name>
</gene>
<comment type="similarity">
    <text evidence="4">Belongs to the mandelate racemase/muconate lactonizing enzyme family. MenC type 1 subfamily.</text>
</comment>
<dbReference type="InterPro" id="IPR041338">
    <property type="entry name" value="OSBS_N"/>
</dbReference>
<feature type="domain" description="Mandelate racemase/muconate lactonizing enzyme C-terminal" evidence="6">
    <location>
        <begin position="118"/>
        <end position="213"/>
    </location>
</feature>
<dbReference type="OrthoDB" id="3725747at2"/>
<evidence type="ECO:0000313" key="8">
    <source>
        <dbReference type="Proteomes" id="UP000019028"/>
    </source>
</evidence>
<keyword evidence="1 4" id="KW-0479">Metal-binding</keyword>
<evidence type="ECO:0000259" key="6">
    <source>
        <dbReference type="SMART" id="SM00922"/>
    </source>
</evidence>
<dbReference type="SFLD" id="SFLDS00001">
    <property type="entry name" value="Enolase"/>
    <property type="match status" value="1"/>
</dbReference>
<keyword evidence="8" id="KW-1185">Reference proteome</keyword>
<dbReference type="InterPro" id="IPR029065">
    <property type="entry name" value="Enolase_C-like"/>
</dbReference>
<protein>
    <recommendedName>
        <fullName evidence="4 5">o-succinylbenzoate synthase</fullName>
        <shortName evidence="4">OSB synthase</shortName>
        <shortName evidence="4">OSBS</shortName>
        <ecNumber evidence="4 5">4.2.1.113</ecNumber>
    </recommendedName>
    <alternativeName>
        <fullName evidence="4">4-(2'-carboxyphenyl)-4-oxybutyric acid synthase</fullName>
    </alternativeName>
    <alternativeName>
        <fullName evidence="4">o-succinylbenzoic acid synthase</fullName>
    </alternativeName>
</protein>
<organism evidence="7 8">
    <name type="scientific">Sodalis praecaptivus</name>
    <dbReference type="NCBI Taxonomy" id="1239307"/>
    <lineage>
        <taxon>Bacteria</taxon>
        <taxon>Pseudomonadati</taxon>
        <taxon>Pseudomonadota</taxon>
        <taxon>Gammaproteobacteria</taxon>
        <taxon>Enterobacterales</taxon>
        <taxon>Bruguierivoracaceae</taxon>
        <taxon>Sodalis</taxon>
    </lineage>
</organism>
<dbReference type="HOGENOM" id="CLU_030273_0_1_6"/>
<dbReference type="Pfam" id="PF21508">
    <property type="entry name" value="MenC_N"/>
    <property type="match status" value="1"/>
</dbReference>
<dbReference type="EMBL" id="CP006569">
    <property type="protein sequence ID" value="AHF76419.1"/>
    <property type="molecule type" value="Genomic_DNA"/>
</dbReference>
<comment type="pathway">
    <text evidence="4">Quinol/quinone metabolism; 1,4-dihydroxy-2-naphthoate biosynthesis; 1,4-dihydroxy-2-naphthoate from chorismate: step 4/7.</text>
</comment>
<dbReference type="SUPFAM" id="SSF54826">
    <property type="entry name" value="Enolase N-terminal domain-like"/>
    <property type="match status" value="1"/>
</dbReference>